<reference evidence="5" key="2">
    <citation type="submission" date="2020-09" db="EMBL/GenBank/DDBJ databases">
        <authorList>
            <person name="Sun Q."/>
            <person name="Zhou Y."/>
        </authorList>
    </citation>
    <scope>NUCLEOTIDE SEQUENCE</scope>
    <source>
        <strain evidence="5">CGMCC 1.15958</strain>
    </source>
</reference>
<feature type="transmembrane region" description="Helical" evidence="2">
    <location>
        <begin position="825"/>
        <end position="843"/>
    </location>
</feature>
<feature type="domain" description="Two component regulator three Y" evidence="3">
    <location>
        <begin position="755"/>
        <end position="818"/>
    </location>
</feature>
<evidence type="ECO:0000313" key="6">
    <source>
        <dbReference type="Proteomes" id="UP000609064"/>
    </source>
</evidence>
<dbReference type="InterPro" id="IPR036890">
    <property type="entry name" value="HATPase_C_sf"/>
</dbReference>
<keyword evidence="6" id="KW-1185">Reference proteome</keyword>
<dbReference type="EMBL" id="BMKK01000020">
    <property type="protein sequence ID" value="GGD82382.1"/>
    <property type="molecule type" value="Genomic_DNA"/>
</dbReference>
<dbReference type="Pfam" id="PF07730">
    <property type="entry name" value="HisKA_3"/>
    <property type="match status" value="1"/>
</dbReference>
<reference evidence="5" key="1">
    <citation type="journal article" date="2014" name="Int. J. Syst. Evol. Microbiol.">
        <title>Complete genome sequence of Corynebacterium casei LMG S-19264T (=DSM 44701T), isolated from a smear-ripened cheese.</title>
        <authorList>
            <consortium name="US DOE Joint Genome Institute (JGI-PGF)"/>
            <person name="Walter F."/>
            <person name="Albersmeier A."/>
            <person name="Kalinowski J."/>
            <person name="Ruckert C."/>
        </authorList>
    </citation>
    <scope>NUCLEOTIDE SEQUENCE</scope>
    <source>
        <strain evidence="5">CGMCC 1.15958</strain>
    </source>
</reference>
<dbReference type="Pfam" id="PF07494">
    <property type="entry name" value="Reg_prop"/>
    <property type="match status" value="1"/>
</dbReference>
<evidence type="ECO:0008006" key="7">
    <source>
        <dbReference type="Google" id="ProtNLM"/>
    </source>
</evidence>
<protein>
    <recommendedName>
        <fullName evidence="7">Histidine kinase domain-containing protein</fullName>
    </recommendedName>
</protein>
<dbReference type="RefSeq" id="WP_188771289.1">
    <property type="nucleotide sequence ID" value="NZ_BMKK01000020.1"/>
</dbReference>
<evidence type="ECO:0000259" key="4">
    <source>
        <dbReference type="Pfam" id="PF07730"/>
    </source>
</evidence>
<dbReference type="Gene3D" id="2.60.40.10">
    <property type="entry name" value="Immunoglobulins"/>
    <property type="match status" value="1"/>
</dbReference>
<dbReference type="SUPFAM" id="SSF63829">
    <property type="entry name" value="Calcium-dependent phosphotriesterase"/>
    <property type="match status" value="2"/>
</dbReference>
<evidence type="ECO:0000256" key="2">
    <source>
        <dbReference type="SAM" id="Phobius"/>
    </source>
</evidence>
<keyword evidence="1" id="KW-0597">Phosphoprotein</keyword>
<dbReference type="SUPFAM" id="SSF50998">
    <property type="entry name" value="Quinoprotein alcohol dehydrogenase-like"/>
    <property type="match status" value="1"/>
</dbReference>
<dbReference type="Gene3D" id="1.20.5.1930">
    <property type="match status" value="1"/>
</dbReference>
<feature type="domain" description="Signal transduction histidine kinase subgroup 3 dimerisation and phosphoacceptor" evidence="4">
    <location>
        <begin position="861"/>
        <end position="920"/>
    </location>
</feature>
<dbReference type="Pfam" id="PF07495">
    <property type="entry name" value="Y_Y_Y"/>
    <property type="match status" value="1"/>
</dbReference>
<dbReference type="PANTHER" id="PTHR43547:SF2">
    <property type="entry name" value="HYBRID SIGNAL TRANSDUCTION HISTIDINE KINASE C"/>
    <property type="match status" value="1"/>
</dbReference>
<gene>
    <name evidence="5" type="ORF">GCM10011514_53040</name>
</gene>
<dbReference type="Gene3D" id="2.130.10.10">
    <property type="entry name" value="YVTN repeat-like/Quinoprotein amine dehydrogenase"/>
    <property type="match status" value="2"/>
</dbReference>
<dbReference type="InterPro" id="IPR013783">
    <property type="entry name" value="Ig-like_fold"/>
</dbReference>
<name>A0A916Z941_9BACT</name>
<organism evidence="5 6">
    <name type="scientific">Emticicia aquatilis</name>
    <dbReference type="NCBI Taxonomy" id="1537369"/>
    <lineage>
        <taxon>Bacteria</taxon>
        <taxon>Pseudomonadati</taxon>
        <taxon>Bacteroidota</taxon>
        <taxon>Cytophagia</taxon>
        <taxon>Cytophagales</taxon>
        <taxon>Leadbetterellaceae</taxon>
        <taxon>Emticicia</taxon>
    </lineage>
</organism>
<dbReference type="GO" id="GO:0016020">
    <property type="term" value="C:membrane"/>
    <property type="evidence" value="ECO:0007669"/>
    <property type="project" value="InterPro"/>
</dbReference>
<evidence type="ECO:0000256" key="1">
    <source>
        <dbReference type="ARBA" id="ARBA00022553"/>
    </source>
</evidence>
<evidence type="ECO:0000259" key="3">
    <source>
        <dbReference type="Pfam" id="PF07495"/>
    </source>
</evidence>
<dbReference type="InterPro" id="IPR011123">
    <property type="entry name" value="Y_Y_Y"/>
</dbReference>
<dbReference type="AlphaFoldDB" id="A0A916Z941"/>
<dbReference type="PANTHER" id="PTHR43547">
    <property type="entry name" value="TWO-COMPONENT HISTIDINE KINASE"/>
    <property type="match status" value="1"/>
</dbReference>
<dbReference type="InterPro" id="IPR011110">
    <property type="entry name" value="Reg_prop"/>
</dbReference>
<dbReference type="SUPFAM" id="SSF55874">
    <property type="entry name" value="ATPase domain of HSP90 chaperone/DNA topoisomerase II/histidine kinase"/>
    <property type="match status" value="1"/>
</dbReference>
<dbReference type="InterPro" id="IPR015943">
    <property type="entry name" value="WD40/YVTN_repeat-like_dom_sf"/>
</dbReference>
<dbReference type="Proteomes" id="UP000609064">
    <property type="component" value="Unassembled WGS sequence"/>
</dbReference>
<dbReference type="GO" id="GO:0046983">
    <property type="term" value="F:protein dimerization activity"/>
    <property type="evidence" value="ECO:0007669"/>
    <property type="project" value="InterPro"/>
</dbReference>
<keyword evidence="2" id="KW-0472">Membrane</keyword>
<keyword evidence="2" id="KW-0812">Transmembrane</keyword>
<accession>A0A916Z941</accession>
<dbReference type="GO" id="GO:0000155">
    <property type="term" value="F:phosphorelay sensor kinase activity"/>
    <property type="evidence" value="ECO:0007669"/>
    <property type="project" value="InterPro"/>
</dbReference>
<proteinExistence type="predicted"/>
<dbReference type="InterPro" id="IPR011047">
    <property type="entry name" value="Quinoprotein_ADH-like_sf"/>
</dbReference>
<comment type="caution">
    <text evidence="5">The sequence shown here is derived from an EMBL/GenBank/DDBJ whole genome shotgun (WGS) entry which is preliminary data.</text>
</comment>
<dbReference type="Gene3D" id="3.30.565.10">
    <property type="entry name" value="Histidine kinase-like ATPase, C-terminal domain"/>
    <property type="match status" value="1"/>
</dbReference>
<sequence>MKRNIKFRQLNYGIVIFALIFCWSCKSSSEKTQSAPKLTNASVQNTSSSTEKLYFNQFTSKNGLPSTQVWNVYQDRFGYIWAATNEGVARFDGYHFYPYYDDTKRNVHLKMASRFFEDSDGTLWLLSGSGYLNRFDRNSDKFIHIKTPFENGWSEQSTHTIIEDSLKNFWIGAYGGLQYFDRKKDTFITYPISRIRDTTWLHEEKLRFGAMHLDKRGNIWIGTRKFGFVKFNIASKTYHTYRFDKEYYYKILSDWITDIVPLPDGTLLLSEWDVGIIHWNPVTEKIIKIIKINEVLQQNQVINIRDMFLEDKNTLWLGTDNDGLIVFDLSQNKVIAQYKKNSIAQKGISGNTVRHISKDRQGTFWVSSGTLENASPKFYHFADFFASATPNSLRNDNIYSLANAPKNKLLVSTANGLSLYDDSTQTFDNSIDFGTKNLQTYGVLAAQDGTYWLSFKDKIVHFESNTQKIIKEYDAKLPVDSSKANFLKRACRMMQDSRGVVWTINHWGRLNKIDEKTDEVIQITELSQDETKQKFVNSLGMIDDPNHQRIIVCSDYGLATVDYFTNKILHKKLIVNGLDLSKENISYIYKSKSGGNAWLIIAGKPYSLNLENFELVESKLAKKYNVDSFKWIVESPKGTLWLSCFRGIVKYDIAQKNSSIYYSQNVADYTFDSPSPVTELNNKIFFGGFKGLTIIEPAKVKENSIEPQILIESATFTTNKMRRKTDTTQLLYDLKNLELDYYQNKITLKYAGLHFDNADQTKYTYKLDGYDTDWIEANDEQEAIYTNLSPKKYVFRVKSANCNGEWNKESAKLNIEIHPPIWQTWIAYLFYLAAISAIIYYFIRFRVQSRLQKIKDLEAVRVRISSNLHDDVGTILSGLAMQSQMMALTTKGKEKESLLQLSDMSHDAMERMRDTVWAIDSRKDKYENLIDRMRAFAEKNLNMKHIKHTFKVEVEDSKKFIDPEKRQNIYLIFKEAITNICKHSDAKNVNIVFKQEKNTLYLLIHDDGSKKEIINDDGLGLSNMQMRAKNLGAILNVFYDDGFMVELAINSIFQTK</sequence>
<evidence type="ECO:0000313" key="5">
    <source>
        <dbReference type="EMBL" id="GGD82382.1"/>
    </source>
</evidence>
<keyword evidence="2" id="KW-1133">Transmembrane helix</keyword>
<dbReference type="InterPro" id="IPR011712">
    <property type="entry name" value="Sig_transdc_His_kin_sub3_dim/P"/>
</dbReference>